<protein>
    <recommendedName>
        <fullName evidence="3">Lipoprotein</fullName>
    </recommendedName>
</protein>
<sequence>MKKIFIILLIISYLIISCNETAEKRTEKWIDKVSGKAYSCEENNTKFWIGFSDYNFVIQSLEDENNLWGAIANGLFFIGTAATTQYLESPKKDTALFKFADSYMYFEIKNDTITSYSSDTTNNITKSTNIIIFKYDDEITKRYVTNLMEINDYFATNE</sequence>
<proteinExistence type="predicted"/>
<reference evidence="1 2" key="1">
    <citation type="journal article" date="1992" name="Lakartidningen">
        <title>[Penicillin V and not amoxicillin is the first choice preparation in acute otitis].</title>
        <authorList>
            <person name="Kamme C."/>
            <person name="Lundgren K."/>
            <person name="Prellner K."/>
        </authorList>
    </citation>
    <scope>NUCLEOTIDE SEQUENCE [LARGE SCALE GENOMIC DNA]</scope>
    <source>
        <strain evidence="1 2">PC5538III-hc</strain>
    </source>
</reference>
<dbReference type="AlphaFoldDB" id="A0A5C8F1E2"/>
<accession>A0A5C8F1E2</accession>
<name>A0A5C8F1E2_BRAPL</name>
<gene>
    <name evidence="1" type="ORF">EPJ72_04435</name>
</gene>
<organism evidence="1 2">
    <name type="scientific">Brachyspira pilosicoli</name>
    <name type="common">Serpulina pilosicoli</name>
    <dbReference type="NCBI Taxonomy" id="52584"/>
    <lineage>
        <taxon>Bacteria</taxon>
        <taxon>Pseudomonadati</taxon>
        <taxon>Spirochaetota</taxon>
        <taxon>Spirochaetia</taxon>
        <taxon>Brachyspirales</taxon>
        <taxon>Brachyspiraceae</taxon>
        <taxon>Brachyspira</taxon>
    </lineage>
</organism>
<dbReference type="EMBL" id="SAXY01000030">
    <property type="protein sequence ID" value="TXJ43164.1"/>
    <property type="molecule type" value="Genomic_DNA"/>
</dbReference>
<evidence type="ECO:0008006" key="3">
    <source>
        <dbReference type="Google" id="ProtNLM"/>
    </source>
</evidence>
<evidence type="ECO:0000313" key="1">
    <source>
        <dbReference type="EMBL" id="TXJ43164.1"/>
    </source>
</evidence>
<evidence type="ECO:0000313" key="2">
    <source>
        <dbReference type="Proteomes" id="UP000323176"/>
    </source>
</evidence>
<dbReference type="OrthoDB" id="9937673at2"/>
<comment type="caution">
    <text evidence="1">The sequence shown here is derived from an EMBL/GenBank/DDBJ whole genome shotgun (WGS) entry which is preliminary data.</text>
</comment>
<dbReference type="PROSITE" id="PS51257">
    <property type="entry name" value="PROKAR_LIPOPROTEIN"/>
    <property type="match status" value="1"/>
</dbReference>
<dbReference type="Proteomes" id="UP000323176">
    <property type="component" value="Unassembled WGS sequence"/>
</dbReference>